<dbReference type="Gene3D" id="1.25.10.10">
    <property type="entry name" value="Leucine-rich Repeat Variant"/>
    <property type="match status" value="2"/>
</dbReference>
<dbReference type="SUPFAM" id="SSF48371">
    <property type="entry name" value="ARM repeat"/>
    <property type="match status" value="1"/>
</dbReference>
<feature type="compositionally biased region" description="Basic and acidic residues" evidence="6">
    <location>
        <begin position="1207"/>
        <end position="1230"/>
    </location>
</feature>
<keyword evidence="8" id="KW-1185">Reference proteome</keyword>
<evidence type="ECO:0000256" key="6">
    <source>
        <dbReference type="SAM" id="MobiDB-lite"/>
    </source>
</evidence>
<feature type="compositionally biased region" description="Basic and acidic residues" evidence="6">
    <location>
        <begin position="1277"/>
        <end position="1287"/>
    </location>
</feature>
<keyword evidence="4" id="KW-0539">Nucleus</keyword>
<comment type="subcellular location">
    <subcellularLocation>
        <location evidence="1">Nucleus</location>
    </subcellularLocation>
</comment>
<feature type="compositionally biased region" description="Polar residues" evidence="6">
    <location>
        <begin position="1393"/>
        <end position="1403"/>
    </location>
</feature>
<evidence type="ECO:0000313" key="8">
    <source>
        <dbReference type="Proteomes" id="UP001519460"/>
    </source>
</evidence>
<feature type="compositionally biased region" description="Low complexity" evidence="6">
    <location>
        <begin position="1409"/>
        <end position="1434"/>
    </location>
</feature>
<keyword evidence="3" id="KW-0498">Mitosis</keyword>
<dbReference type="InterPro" id="IPR016024">
    <property type="entry name" value="ARM-type_fold"/>
</dbReference>
<feature type="region of interest" description="Disordered" evidence="6">
    <location>
        <begin position="1141"/>
        <end position="1471"/>
    </location>
</feature>
<evidence type="ECO:0000256" key="2">
    <source>
        <dbReference type="ARBA" id="ARBA00022618"/>
    </source>
</evidence>
<feature type="compositionally biased region" description="Basic and acidic residues" evidence="6">
    <location>
        <begin position="1310"/>
        <end position="1319"/>
    </location>
</feature>
<evidence type="ECO:0000313" key="7">
    <source>
        <dbReference type="EMBL" id="KAK7496569.1"/>
    </source>
</evidence>
<organism evidence="7 8">
    <name type="scientific">Batillaria attramentaria</name>
    <dbReference type="NCBI Taxonomy" id="370345"/>
    <lineage>
        <taxon>Eukaryota</taxon>
        <taxon>Metazoa</taxon>
        <taxon>Spiralia</taxon>
        <taxon>Lophotrochozoa</taxon>
        <taxon>Mollusca</taxon>
        <taxon>Gastropoda</taxon>
        <taxon>Caenogastropoda</taxon>
        <taxon>Sorbeoconcha</taxon>
        <taxon>Cerithioidea</taxon>
        <taxon>Batillariidae</taxon>
        <taxon>Batillaria</taxon>
    </lineage>
</organism>
<name>A0ABD0LBP0_9CAEN</name>
<dbReference type="Proteomes" id="UP001519460">
    <property type="component" value="Unassembled WGS sequence"/>
</dbReference>
<dbReference type="InterPro" id="IPR039776">
    <property type="entry name" value="Pds5"/>
</dbReference>
<feature type="non-terminal residue" evidence="7">
    <location>
        <position position="1492"/>
    </location>
</feature>
<dbReference type="Pfam" id="PF20168">
    <property type="entry name" value="PDS5"/>
    <property type="match status" value="1"/>
</dbReference>
<dbReference type="GO" id="GO:0051301">
    <property type="term" value="P:cell division"/>
    <property type="evidence" value="ECO:0007669"/>
    <property type="project" value="UniProtKB-KW"/>
</dbReference>
<accession>A0ABD0LBP0</accession>
<keyword evidence="2" id="KW-0132">Cell division</keyword>
<feature type="compositionally biased region" description="Polar residues" evidence="6">
    <location>
        <begin position="1340"/>
        <end position="1353"/>
    </location>
</feature>
<feature type="compositionally biased region" description="Low complexity" evidence="6">
    <location>
        <begin position="1456"/>
        <end position="1466"/>
    </location>
</feature>
<dbReference type="PANTHER" id="PTHR12663">
    <property type="entry name" value="ANDROGEN INDUCED INHIBITOR OF PROLIFERATION AS3 / PDS5-RELATED"/>
    <property type="match status" value="1"/>
</dbReference>
<gene>
    <name evidence="7" type="ORF">BaRGS_00012221</name>
</gene>
<comment type="caution">
    <text evidence="7">The sequence shown here is derived from an EMBL/GenBank/DDBJ whole genome shotgun (WGS) entry which is preliminary data.</text>
</comment>
<evidence type="ECO:0000256" key="5">
    <source>
        <dbReference type="ARBA" id="ARBA00023306"/>
    </source>
</evidence>
<proteinExistence type="predicted"/>
<keyword evidence="5" id="KW-0131">Cell cycle</keyword>
<feature type="compositionally biased region" description="Polar residues" evidence="6">
    <location>
        <begin position="1180"/>
        <end position="1192"/>
    </location>
</feature>
<dbReference type="InterPro" id="IPR011989">
    <property type="entry name" value="ARM-like"/>
</dbReference>
<feature type="compositionally biased region" description="Basic and acidic residues" evidence="6">
    <location>
        <begin position="1380"/>
        <end position="1392"/>
    </location>
</feature>
<sequence length="1492" mass="167567">MAKSVAKGDKIVYPPGCKELSEELGKDELIRRLKLLARAFQDMGQDDNDQYAGLAVYLASDFFMEHASKDVRLLIACCIADVFRIFAPEAPYREQDQLKEIFMFLIQQLRGLEDPESPSFKRYFYLLEARPNLAWVKSFNICIELDDNQEIFCALFKLMFSIANDKHSSKVKNFMLDMMAPLIVEADSVSQELLDVILVNLVDPKRSQNKIAYAMAKDLLRRTSNAIEPYVQAFFNNMLMLGKTSESEVSNHLYDLIYELNQVSPNVLFAVLPQLEFKLKSNEEHERKNVTKLLAKMFSEQGSDLALKNKPLWLCFLGRFNDISITVRTICVQFAQSFILNHPELVKDILEQMKVRQHDPEETVRMEVVHCMLQVARKDFSAMTDEMLVFIKERTLDKKFKIRREAVLGLGGIYKSVMSRDPVDPQQAARVDWIRNKVFHHYYQNSNDDRLLVERILNIHLVPYTLPVEERMKKLLELYCTLDDNAVKAFSEMLKHRNNVRQILQQLLDAHDKQDGPNAPPVFPKLAALARTLPEQQKPTEYIKKLNISLRDDRRMRQLFRALVGTDCTCKKAEDTVKEVLRKVGTPPGQNQFYYNLVKSLLERVAPVMIDTAAIQELVKQVKELLSGFGPLADTVDNASEKGIKLLMILSHAYPHCFKSSEVFEDFLSFLKHDDDIVCDCTLQILSHTGAGLQQDHPVVYSSLIPVLTNLAKMGTPKQTKHALRCISVICQNKEPILTQVFEHVQKCLNPDSANYITSIVALGHLAQLCPQTFATEMKNIVTKVIVKDLLMQDRTSGTPTDEGWYSDHLVTEETQAKVQAMKLLVRWLVGLKSNSNNSATSTLRLLYTVIIHEGDLMEHGKINKPELARLRLQAGCCMLKLAEESCFAEIITREQFQALALLINDTCYHVRLRFAHKLHKGLLSLRLPLEYMSIFSLAANDPLKERRTQLKQFLSINVQKRRDYLKQNQNIRGVMTSVLPDYVLPYTIHLLAHDPDYKTYDHIESLKNLKECLWFVLEPLTGRAEDYNYAFLRRMIEKIKQTKDAQGPDDEEMNKKLYAVCDLALGLMNVRSTNITLKDSNVEPPLPAKLFTQVDKSYKNLQSYLPKDFPFDAKRRVFANYGGKTQTTTEIIVMSHAPIVNPLPKSPRVTKKSLREAAKQQQVDSEQESDANDSRDTSMSESPKSGTTTSQESEKATTGRGRRAGRAADSRRGSGGKTEDSDSASESKPRAGSKQTKMDDFAKQRTVAADKDSVVNGSSKGVTRRTGRSGGESGEGDSKAAEEHSKSQARKRQASAEETAGGTQSKRSRAADVTEKKQTGAKKQAAGSASKAEADVSESDPQSSQESTSGRTSARKRGKSPSPTPAQQRTLPPKKARLARGDLKTTEDTESQKSSTEGSSDAASLPSGGNTTKTNTRRGAAAATSTTATATTRNVRRTRPLSNGTSDGEEHSTQESDSQASGSSSKLAALTRAIELVPTVRATKDEEEDEK</sequence>
<protein>
    <submittedName>
        <fullName evidence="7">Uncharacterized protein</fullName>
    </submittedName>
</protein>
<feature type="compositionally biased region" description="Basic and acidic residues" evidence="6">
    <location>
        <begin position="1237"/>
        <end position="1254"/>
    </location>
</feature>
<evidence type="ECO:0000256" key="1">
    <source>
        <dbReference type="ARBA" id="ARBA00004123"/>
    </source>
</evidence>
<evidence type="ECO:0000256" key="4">
    <source>
        <dbReference type="ARBA" id="ARBA00023242"/>
    </source>
</evidence>
<dbReference type="GO" id="GO:0005634">
    <property type="term" value="C:nucleus"/>
    <property type="evidence" value="ECO:0007669"/>
    <property type="project" value="UniProtKB-SubCell"/>
</dbReference>
<dbReference type="EMBL" id="JACVVK020000066">
    <property type="protein sequence ID" value="KAK7496569.1"/>
    <property type="molecule type" value="Genomic_DNA"/>
</dbReference>
<dbReference type="CDD" id="cd19953">
    <property type="entry name" value="PDS5"/>
    <property type="match status" value="1"/>
</dbReference>
<reference evidence="7 8" key="1">
    <citation type="journal article" date="2023" name="Sci. Data">
        <title>Genome assembly of the Korean intertidal mud-creeper Batillaria attramentaria.</title>
        <authorList>
            <person name="Patra A.K."/>
            <person name="Ho P.T."/>
            <person name="Jun S."/>
            <person name="Lee S.J."/>
            <person name="Kim Y."/>
            <person name="Won Y.J."/>
        </authorList>
    </citation>
    <scope>NUCLEOTIDE SEQUENCE [LARGE SCALE GENOMIC DNA]</scope>
    <source>
        <strain evidence="7">Wonlab-2016</strain>
    </source>
</reference>
<dbReference type="PANTHER" id="PTHR12663:SF0">
    <property type="entry name" value="PRECOCIOUS DISSOCIATION OF SISTERS 5, ISOFORM A"/>
    <property type="match status" value="1"/>
</dbReference>
<feature type="compositionally biased region" description="Low complexity" evidence="6">
    <location>
        <begin position="1322"/>
        <end position="1332"/>
    </location>
</feature>
<evidence type="ECO:0000256" key="3">
    <source>
        <dbReference type="ARBA" id="ARBA00022776"/>
    </source>
</evidence>